<feature type="region of interest" description="Disordered" evidence="1">
    <location>
        <begin position="96"/>
        <end position="133"/>
    </location>
</feature>
<comment type="caution">
    <text evidence="3">The sequence shown here is derived from an EMBL/GenBank/DDBJ whole genome shotgun (WGS) entry which is preliminary data.</text>
</comment>
<evidence type="ECO:0000256" key="1">
    <source>
        <dbReference type="SAM" id="MobiDB-lite"/>
    </source>
</evidence>
<keyword evidence="4" id="KW-1185">Reference proteome</keyword>
<reference evidence="3" key="1">
    <citation type="journal article" date="2023" name="bioRxiv">
        <title>Improved chromosome-level genome assembly for marigold (Tagetes erecta).</title>
        <authorList>
            <person name="Jiang F."/>
            <person name="Yuan L."/>
            <person name="Wang S."/>
            <person name="Wang H."/>
            <person name="Xu D."/>
            <person name="Wang A."/>
            <person name="Fan W."/>
        </authorList>
    </citation>
    <scope>NUCLEOTIDE SEQUENCE</scope>
    <source>
        <strain evidence="3">WSJ</strain>
        <tissue evidence="3">Leaf</tissue>
    </source>
</reference>
<feature type="region of interest" description="Disordered" evidence="1">
    <location>
        <begin position="197"/>
        <end position="224"/>
    </location>
</feature>
<gene>
    <name evidence="3" type="ORF">QVD17_06619</name>
</gene>
<dbReference type="AlphaFoldDB" id="A0AAD8LGC0"/>
<organism evidence="3 4">
    <name type="scientific">Tagetes erecta</name>
    <name type="common">African marigold</name>
    <dbReference type="NCBI Taxonomy" id="13708"/>
    <lineage>
        <taxon>Eukaryota</taxon>
        <taxon>Viridiplantae</taxon>
        <taxon>Streptophyta</taxon>
        <taxon>Embryophyta</taxon>
        <taxon>Tracheophyta</taxon>
        <taxon>Spermatophyta</taxon>
        <taxon>Magnoliopsida</taxon>
        <taxon>eudicotyledons</taxon>
        <taxon>Gunneridae</taxon>
        <taxon>Pentapetalae</taxon>
        <taxon>asterids</taxon>
        <taxon>campanulids</taxon>
        <taxon>Asterales</taxon>
        <taxon>Asteraceae</taxon>
        <taxon>Asteroideae</taxon>
        <taxon>Heliantheae alliance</taxon>
        <taxon>Tageteae</taxon>
        <taxon>Tagetes</taxon>
    </lineage>
</organism>
<dbReference type="Pfam" id="PF07839">
    <property type="entry name" value="CaM_binding"/>
    <property type="match status" value="1"/>
</dbReference>
<evidence type="ECO:0000259" key="2">
    <source>
        <dbReference type="SMART" id="SM01054"/>
    </source>
</evidence>
<dbReference type="InterPro" id="IPR012417">
    <property type="entry name" value="CaM-bd_dom_pln"/>
</dbReference>
<evidence type="ECO:0000313" key="4">
    <source>
        <dbReference type="Proteomes" id="UP001229421"/>
    </source>
</evidence>
<dbReference type="Proteomes" id="UP001229421">
    <property type="component" value="Unassembled WGS sequence"/>
</dbReference>
<name>A0AAD8LGC0_TARER</name>
<sequence>MVAVGASARGCKAKPTNYITTARYLGPSVGSCHDLCKKHESLEIKKQLVIKNKRVERNVERIKMTETKRNLKTSARDHQVEVIKKQNALPLKKIGSLNRNMSGNRKSVSSSTLNGSALLNGQSVRKSTKVNHAGSLPRKSIVMSPSKDQNKITRNKIKQLIDEKVTEMTEMTINETKKTKLELVPLTVEIIASSPTESTDVTSCEGSQSCSNKQVLEEENEHNDPDEVILRGVEYAIVTAEGDSDYRVIICKDEENGGLKVQFRKGEVIEVSSEDDGPKKLKFRRGKVLEANVDEESIAKISFKKTPDVVSTECESESETVNLKHQEVQERKEAQELLNRVIEETASKLVVNKKTKVRALVGAFESVISLRD</sequence>
<feature type="compositionally biased region" description="Polar residues" evidence="1">
    <location>
        <begin position="97"/>
        <end position="125"/>
    </location>
</feature>
<protein>
    <recommendedName>
        <fullName evidence="2">Calmodulin-binding domain-containing protein</fullName>
    </recommendedName>
</protein>
<proteinExistence type="predicted"/>
<feature type="domain" description="Calmodulin-binding" evidence="2">
    <location>
        <begin position="257"/>
        <end position="369"/>
    </location>
</feature>
<dbReference type="EMBL" id="JAUHHV010000001">
    <property type="protein sequence ID" value="KAK1440788.1"/>
    <property type="molecule type" value="Genomic_DNA"/>
</dbReference>
<evidence type="ECO:0000313" key="3">
    <source>
        <dbReference type="EMBL" id="KAK1440788.1"/>
    </source>
</evidence>
<accession>A0AAD8LGC0</accession>
<feature type="compositionally biased region" description="Polar residues" evidence="1">
    <location>
        <begin position="197"/>
        <end position="214"/>
    </location>
</feature>
<dbReference type="PANTHER" id="PTHR33349:SF41">
    <property type="entry name" value="EMB|CAB62594.1"/>
    <property type="match status" value="1"/>
</dbReference>
<dbReference type="GO" id="GO:0005516">
    <property type="term" value="F:calmodulin binding"/>
    <property type="evidence" value="ECO:0007669"/>
    <property type="project" value="InterPro"/>
</dbReference>
<dbReference type="SMART" id="SM01054">
    <property type="entry name" value="CaM_binding"/>
    <property type="match status" value="1"/>
</dbReference>
<dbReference type="PANTHER" id="PTHR33349">
    <property type="entry name" value="EMB|CAB62594.1"/>
    <property type="match status" value="1"/>
</dbReference>